<evidence type="ECO:0000313" key="6">
    <source>
        <dbReference type="EMBL" id="KAJ9150035.1"/>
    </source>
</evidence>
<dbReference type="SMART" id="SM00066">
    <property type="entry name" value="GAL4"/>
    <property type="match status" value="1"/>
</dbReference>
<dbReference type="GO" id="GO:0006351">
    <property type="term" value="P:DNA-templated transcription"/>
    <property type="evidence" value="ECO:0007669"/>
    <property type="project" value="InterPro"/>
</dbReference>
<reference evidence="6" key="1">
    <citation type="submission" date="2022-07" db="EMBL/GenBank/DDBJ databases">
        <title>Fungi with potential for degradation of polypropylene.</title>
        <authorList>
            <person name="Gostincar C."/>
        </authorList>
    </citation>
    <scope>NUCLEOTIDE SEQUENCE</scope>
    <source>
        <strain evidence="6">EXF-13287</strain>
    </source>
</reference>
<accession>A0AA38S634</accession>
<dbReference type="CDD" id="cd00067">
    <property type="entry name" value="GAL4"/>
    <property type="match status" value="1"/>
</dbReference>
<proteinExistence type="predicted"/>
<name>A0AA38S634_9PEZI</name>
<dbReference type="InterPro" id="IPR050613">
    <property type="entry name" value="Sec_Metabolite_Reg"/>
</dbReference>
<dbReference type="InterPro" id="IPR036864">
    <property type="entry name" value="Zn2-C6_fun-type_DNA-bd_sf"/>
</dbReference>
<dbReference type="PANTHER" id="PTHR31001">
    <property type="entry name" value="UNCHARACTERIZED TRANSCRIPTIONAL REGULATORY PROTEIN"/>
    <property type="match status" value="1"/>
</dbReference>
<feature type="region of interest" description="Disordered" evidence="4">
    <location>
        <begin position="607"/>
        <end position="645"/>
    </location>
</feature>
<organism evidence="6 7">
    <name type="scientific">Coniochaeta hoffmannii</name>
    <dbReference type="NCBI Taxonomy" id="91930"/>
    <lineage>
        <taxon>Eukaryota</taxon>
        <taxon>Fungi</taxon>
        <taxon>Dikarya</taxon>
        <taxon>Ascomycota</taxon>
        <taxon>Pezizomycotina</taxon>
        <taxon>Sordariomycetes</taxon>
        <taxon>Sordariomycetidae</taxon>
        <taxon>Coniochaetales</taxon>
        <taxon>Coniochaetaceae</taxon>
        <taxon>Coniochaeta</taxon>
    </lineage>
</organism>
<keyword evidence="7" id="KW-1185">Reference proteome</keyword>
<dbReference type="PANTHER" id="PTHR31001:SF49">
    <property type="entry name" value="ZN(II)2CYS6 TRANSCRIPTION FACTOR (EUROFUNG)"/>
    <property type="match status" value="1"/>
</dbReference>
<evidence type="ECO:0000256" key="1">
    <source>
        <dbReference type="ARBA" id="ARBA00004123"/>
    </source>
</evidence>
<dbReference type="CDD" id="cd12148">
    <property type="entry name" value="fungal_TF_MHR"/>
    <property type="match status" value="1"/>
</dbReference>
<dbReference type="GO" id="GO:0005634">
    <property type="term" value="C:nucleus"/>
    <property type="evidence" value="ECO:0007669"/>
    <property type="project" value="UniProtKB-SubCell"/>
</dbReference>
<feature type="compositionally biased region" description="Basic residues" evidence="4">
    <location>
        <begin position="627"/>
        <end position="636"/>
    </location>
</feature>
<dbReference type="Gene3D" id="4.10.240.10">
    <property type="entry name" value="Zn(2)-C6 fungal-type DNA-binding domain"/>
    <property type="match status" value="1"/>
</dbReference>
<protein>
    <submittedName>
        <fullName evidence="6">Zn 2cys6 transcription factor</fullName>
    </submittedName>
</protein>
<keyword evidence="3" id="KW-0539">Nucleus</keyword>
<dbReference type="Pfam" id="PF00172">
    <property type="entry name" value="Zn_clus"/>
    <property type="match status" value="1"/>
</dbReference>
<evidence type="ECO:0000256" key="2">
    <source>
        <dbReference type="ARBA" id="ARBA00022723"/>
    </source>
</evidence>
<dbReference type="SUPFAM" id="SSF57701">
    <property type="entry name" value="Zn2/Cys6 DNA-binding domain"/>
    <property type="match status" value="1"/>
</dbReference>
<dbReference type="GO" id="GO:0000981">
    <property type="term" value="F:DNA-binding transcription factor activity, RNA polymerase II-specific"/>
    <property type="evidence" value="ECO:0007669"/>
    <property type="project" value="InterPro"/>
</dbReference>
<dbReference type="PROSITE" id="PS00463">
    <property type="entry name" value="ZN2_CY6_FUNGAL_1"/>
    <property type="match status" value="1"/>
</dbReference>
<dbReference type="GO" id="GO:0008270">
    <property type="term" value="F:zinc ion binding"/>
    <property type="evidence" value="ECO:0007669"/>
    <property type="project" value="InterPro"/>
</dbReference>
<dbReference type="Proteomes" id="UP001174691">
    <property type="component" value="Unassembled WGS sequence"/>
</dbReference>
<evidence type="ECO:0000256" key="3">
    <source>
        <dbReference type="ARBA" id="ARBA00023242"/>
    </source>
</evidence>
<dbReference type="AlphaFoldDB" id="A0AA38S634"/>
<sequence>MPANLAGFTHVFRADIAINRPRRVTKRARQPVSCQLCRTRKLKCDRGQPVCGSCLKRGDEDSCNYSPSAASAVLGHDRKYKLDFNSLRSFPPNKADASSATTGGHISRSGTEMPFVGATHWTAILESIHDIRDCLEEAVGDPDECPKSPGPRTAEKLDPIFGITEPVTTRVVMAALPSRHQADKMLGIYDKGNFTSAAVVHTQQFRRQYESFWISPASTSFLWISILFSTLAMAILNDIPQVGEEAAFAQQRFYTTKAMQCLVAGEYFRAKPLAVEALVMYTLIRVSERKDSDPYLWSFFSVAVRLAQRMGYHRDPAQINSSGITPFQAEMRRRTWFLLEAFDLMYSMQLGMPPVIQDDQCDVGSPTNLHDEDFDEDSVVLPPARPDTESTKTLYFNYKSKLIRQMRRIVLHALSVRAHEYEETLVLHADLESIHDNIPPPLRIDDTQGPLAAASAAKTKSMLHRVSLELMYLKALCLLHRPYLTRRKNDPTCEISRQSCRQAALKILSLHSDMIVEVKPTAKLFERGYLLGTLTLHDFLIAAMVLCLDLNETTGLSRKERETELLALRLAYDNWSSRALTSRDAAHAKKVLGAMLRKVSKAAAATPPEASLGEAPPSPILVGQTWARRKKQQRRQPNREMPWVDRDYVSATPADTAAEAAPFAPRVPAVLPEFLRQEGETLGFKNQGLLSTMRYLDFSDVEASGAPNLGGQDDLGSLIDNTNEIDWNMVDSYLLDRDRGMDVATVGPGYVVECPRDPAPMAGKNLYLYGQHGSQ</sequence>
<evidence type="ECO:0000256" key="4">
    <source>
        <dbReference type="SAM" id="MobiDB-lite"/>
    </source>
</evidence>
<dbReference type="SMART" id="SM00906">
    <property type="entry name" value="Fungal_trans"/>
    <property type="match status" value="1"/>
</dbReference>
<dbReference type="GO" id="GO:0003677">
    <property type="term" value="F:DNA binding"/>
    <property type="evidence" value="ECO:0007669"/>
    <property type="project" value="InterPro"/>
</dbReference>
<dbReference type="Pfam" id="PF04082">
    <property type="entry name" value="Fungal_trans"/>
    <property type="match status" value="1"/>
</dbReference>
<keyword evidence="2" id="KW-0479">Metal-binding</keyword>
<dbReference type="PROSITE" id="PS50048">
    <property type="entry name" value="ZN2_CY6_FUNGAL_2"/>
    <property type="match status" value="1"/>
</dbReference>
<comment type="subcellular location">
    <subcellularLocation>
        <location evidence="1">Nucleus</location>
    </subcellularLocation>
</comment>
<comment type="caution">
    <text evidence="6">The sequence shown here is derived from an EMBL/GenBank/DDBJ whole genome shotgun (WGS) entry which is preliminary data.</text>
</comment>
<feature type="domain" description="Zn(2)-C6 fungal-type" evidence="5">
    <location>
        <begin position="33"/>
        <end position="65"/>
    </location>
</feature>
<dbReference type="InterPro" id="IPR001138">
    <property type="entry name" value="Zn2Cys6_DnaBD"/>
</dbReference>
<evidence type="ECO:0000313" key="7">
    <source>
        <dbReference type="Proteomes" id="UP001174691"/>
    </source>
</evidence>
<dbReference type="EMBL" id="JANBVN010000075">
    <property type="protein sequence ID" value="KAJ9150035.1"/>
    <property type="molecule type" value="Genomic_DNA"/>
</dbReference>
<gene>
    <name evidence="6" type="ORF">NKR19_g5446</name>
</gene>
<dbReference type="InterPro" id="IPR007219">
    <property type="entry name" value="XnlR_reg_dom"/>
</dbReference>
<evidence type="ECO:0000259" key="5">
    <source>
        <dbReference type="PROSITE" id="PS50048"/>
    </source>
</evidence>